<evidence type="ECO:0000313" key="2">
    <source>
        <dbReference type="EMBL" id="TFY89966.1"/>
    </source>
</evidence>
<proteinExistence type="predicted"/>
<dbReference type="RefSeq" id="WP_135309978.1">
    <property type="nucleotide sequence ID" value="NZ_QUZT01000045.1"/>
</dbReference>
<accession>A0A4Z0AT33</accession>
<evidence type="ECO:0000259" key="1">
    <source>
        <dbReference type="Pfam" id="PF14220"/>
    </source>
</evidence>
<dbReference type="Proteomes" id="UP000297734">
    <property type="component" value="Unassembled WGS sequence"/>
</dbReference>
<name>A0A4Z0AT33_9PSED</name>
<dbReference type="InterPro" id="IPR025479">
    <property type="entry name" value="DUF4329"/>
</dbReference>
<reference evidence="2 3" key="1">
    <citation type="journal article" date="2019" name="Syst. Appl. Microbiol.">
        <title>New species of pathogenic Pseudomonas isolated from citrus in Tunisia: Proposal of Pseudomonas kairouanensis sp. nov. and Pseudomonas nabeulensis sp. nov.</title>
        <authorList>
            <person name="Oueslati M."/>
            <person name="Mulet M."/>
            <person name="Gomila M."/>
            <person name="Berge O."/>
            <person name="Hajlaoui M.R."/>
            <person name="Lalucat J."/>
            <person name="Sadfi-Zouaoui N."/>
            <person name="Garcia-Valdes E."/>
        </authorList>
    </citation>
    <scope>NUCLEOTIDE SEQUENCE [LARGE SCALE GENOMIC DNA]</scope>
    <source>
        <strain evidence="2 3">E10B</strain>
    </source>
</reference>
<dbReference type="EMBL" id="QUZT01000045">
    <property type="protein sequence ID" value="TFY89966.1"/>
    <property type="molecule type" value="Genomic_DNA"/>
</dbReference>
<sequence>MAQDKHPPPNKGTPKAQEAMALEGPFINADDAAFWAHQHIGNKRDVEYGGVILRRHGRFFASVPRRGAARDFKISNAVDVDDEGKLVLPDGYAAYAFYHSHPTPDMTAQSDSVPAEAYSAYIGMFSYADMHLIIEYGSVVPAHYLSGTQDALLKYVTSGSLKERELVVRISPEQRAALNFFLDYIPLVADAGELRVVVANAAWGGAPGRIGNRWRLGVPLSRGTPPPIFKQITTHPGLSDVLALGTAPSFGYQLKAIGKEHYVVPVEAWERRVLTPPEQLFPLRPDGGVRLPSNFRISTLYCRQAPPEAWQHPHFFTPALLAAAAVQLRKSPKLYDSERGLQLVTRTSDGALLSYRFSKTDEEAGFLGADGLAVEAQLKDKSRTGRQFVESMAAIGEVRVLQAGRAWRITGNTLPLEPLLDVLSASMSPAFITADDAARYLHDRIRDRLDDVLGYVLQRSDGTFVSTPPIRESDFSVQLGLRYDGTVGPEPLLPPDYRVAGFFIALTDQFDVVRRNLPAGAGPNRLAPDDEAALYISIPVYAQTASMTARNQKIPALYYSGASGSLVKYVRSGSEREDAFSTLVNEIMRTGMLKLQMDGYDGTPVETVRKLARIGEFSVLVSSEVWRGSQGKVPEDWVPLQPFVAPSPASPAFSWVFQDALTAARYGQDQLEALSGDPRLCFMLKNKDAERYVVACVDANSAGTALPKFSPQRVFSSDANGQLMLPAGYEIHALLYVSRPPLGSKQKQHWLYESFVSPADLALAVAASREPAATIRRFFLSTRDGAQLEYEFSATGLEGQLYGVTPTGAVTDNGLEAALVAGRLTAIEFVRRVAAAGTLSVRRAGTLWDVEGPVDERWQPFARYPVPVFSAPFLSADDAARFAHEQIGSEREAEYCGFILKTLDQRFVATLPMPCRMGDRFAIEGVFATDHTGTLILPQPYVLYGQYASCRAVSLRDSTRMDHYRWSRTEAAVQWQLFTDPELHRLISNRHLIGVAYLSSTEDALLAYDLSGSAAELALLAKLAPGPQGSQLDKQRTRGELRPEAWVRELARTGLRIVLGSRLWGVAGQLPDRWQAMPSAKAFERPEQVSFGAVCSSANEAVMDAHARRARGYESTQIHFSFVLKHEHKDEYVVSQAVPCDNQQPLFNTTSLFATGDDGGALYPPGFQLHGLFYARQWMPESLSKEQRWLASHFISSADLYSAFRTATRWRDEGSVVTLPVFISTLDNALLRFQTPISTRLFDAERHPSGSFQDVHALLASGELTPQAFVRRVASLCWLSVVVPNECWDETGKLSVDWIAYANFSRRALSPAFFSQDDAVRYVRTLIVDLPNQLYGGLVLRRADGLYVATEPLPVTSENFDPKNILPDEDVRQDWLAPGLKLTARYRTRMDRLPDFQLTKEALDVYRNMFTTEVLGKALDCNHLWSHEYLFALDGSVISFTCDDLNRDLLSTAQQLQQALDLQQLKVALAPSAQTPHDPKSNLLQQQLRDGLMSPTAFINQVLKVASMTVVEGSQLWGTAQLLPRGWLPSHGFSAPERSLHVQADRACSPVFSHIDDVARYVHGQAGERLELTFGFLLKSSNKKWMASLPVSGEDLKFSLSKTFSRGQLPLGWTVQGMYLCAPAHQPEELGASEVYRSFIPPGVLRAALWALVRDDQYLPLYVSCADSGLLSYRATAIDSDWSDEHRLQAFVRKLNGPYNPDEYIRQVARSGKLEVLITGEIWATQGVVSSTWVSRRASVYVPGAEERLPLGPFFSHADDAARYPWRRYHSDPNKAWLGAVLSNAAADTFLVTEPVPDNGPIVPVGSRMFTLAYQRLFFGVMNTSVPMSPGRYPEGFNVIGVQQINKRDAARERFDDRYQEALADNFIAQQDFRAFVGMLRQDAVAGARYYFTPRNGALLVYLPSYERSEQEMLLFGWLDPQTDKPRATPSEVISTLATTGHLSILEPDRFWQPRSHVGTQLLQTLRKLPA</sequence>
<keyword evidence="3" id="KW-1185">Reference proteome</keyword>
<dbReference type="OrthoDB" id="7029244at2"/>
<feature type="domain" description="DUF4329" evidence="1">
    <location>
        <begin position="31"/>
        <end position="155"/>
    </location>
</feature>
<gene>
    <name evidence="2" type="ORF">DYL61_21400</name>
</gene>
<protein>
    <submittedName>
        <fullName evidence="2">DUF4329 domain-containing protein</fullName>
    </submittedName>
</protein>
<evidence type="ECO:0000313" key="3">
    <source>
        <dbReference type="Proteomes" id="UP000297734"/>
    </source>
</evidence>
<organism evidence="2 3">
    <name type="scientific">Pseudomonas nabeulensis</name>
    <dbReference type="NCBI Taxonomy" id="2293833"/>
    <lineage>
        <taxon>Bacteria</taxon>
        <taxon>Pseudomonadati</taxon>
        <taxon>Pseudomonadota</taxon>
        <taxon>Gammaproteobacteria</taxon>
        <taxon>Pseudomonadales</taxon>
        <taxon>Pseudomonadaceae</taxon>
        <taxon>Pseudomonas</taxon>
    </lineage>
</organism>
<dbReference type="Pfam" id="PF14220">
    <property type="entry name" value="DUF4329"/>
    <property type="match status" value="1"/>
</dbReference>
<comment type="caution">
    <text evidence="2">The sequence shown here is derived from an EMBL/GenBank/DDBJ whole genome shotgun (WGS) entry which is preliminary data.</text>
</comment>